<dbReference type="GO" id="GO:0002098">
    <property type="term" value="P:tRNA wobble uridine modification"/>
    <property type="evidence" value="ECO:0007669"/>
    <property type="project" value="InterPro"/>
</dbReference>
<dbReference type="PANTHER" id="PTHR30401">
    <property type="entry name" value="TRNA 2-SELENOURIDINE SYNTHASE"/>
    <property type="match status" value="1"/>
</dbReference>
<comment type="caution">
    <text evidence="3">The sequence shown here is derived from an EMBL/GenBank/DDBJ whole genome shotgun (WGS) entry which is preliminary data.</text>
</comment>
<dbReference type="PROSITE" id="PS00380">
    <property type="entry name" value="RHODANESE_1"/>
    <property type="match status" value="1"/>
</dbReference>
<dbReference type="InterPro" id="IPR001307">
    <property type="entry name" value="Thiosulphate_STrfase_CS"/>
</dbReference>
<name>A0A4Q7VMM1_9BACT</name>
<dbReference type="GO" id="GO:0043828">
    <property type="term" value="F:tRNA 2-selenouridine synthase activity"/>
    <property type="evidence" value="ECO:0007669"/>
    <property type="project" value="InterPro"/>
</dbReference>
<organism evidence="3 4">
    <name type="scientific">Ancylomarina subtilis</name>
    <dbReference type="NCBI Taxonomy" id="1639035"/>
    <lineage>
        <taxon>Bacteria</taxon>
        <taxon>Pseudomonadati</taxon>
        <taxon>Bacteroidota</taxon>
        <taxon>Bacteroidia</taxon>
        <taxon>Marinilabiliales</taxon>
        <taxon>Marinifilaceae</taxon>
        <taxon>Ancylomarina</taxon>
    </lineage>
</organism>
<dbReference type="Pfam" id="PF00581">
    <property type="entry name" value="Rhodanese"/>
    <property type="match status" value="1"/>
</dbReference>
<keyword evidence="4" id="KW-1185">Reference proteome</keyword>
<dbReference type="NCBIfam" id="NF008752">
    <property type="entry name" value="PRK11784.1-4"/>
    <property type="match status" value="1"/>
</dbReference>
<sequence>MKTGQFLYKNMITKLSAQDFLEKGKSIPMIDVRTPAEFEQGHIPGAINIPIFTNDERAQVGTKYKRSSKDAAVLLGLELVGPKLSVFVRRAKKIAVNGEILIHCWRGGMRSGSMAWLFETAGLKPGLLVGGYKAYRHYIRESFSQSTNLVVIGGYTGSGKTEVLHKLSDLGEQVLDLEGVANHKGSAFGALGQADQPTTEQFENDLAKIWSEFDHTKPIWTEDESHSVGSVWINDALFNQMRKAPLLAIIVPKSERIKRLVKEYACFDIDLLKQMVKKIEKRLGGLRVKRAFESLDQEDFATVADITLDYYDKAYGHGLDTRQTQKVYRIEIEKDEPEANAKFLINYLKTI</sequence>
<dbReference type="Gene3D" id="3.40.250.10">
    <property type="entry name" value="Rhodanese-like domain"/>
    <property type="match status" value="1"/>
</dbReference>
<proteinExistence type="predicted"/>
<dbReference type="PROSITE" id="PS50206">
    <property type="entry name" value="RHODANESE_3"/>
    <property type="match status" value="1"/>
</dbReference>
<evidence type="ECO:0000256" key="1">
    <source>
        <dbReference type="ARBA" id="ARBA00023266"/>
    </source>
</evidence>
<gene>
    <name evidence="3" type="ORF">EV201_2067</name>
</gene>
<dbReference type="SMART" id="SM00450">
    <property type="entry name" value="RHOD"/>
    <property type="match status" value="1"/>
</dbReference>
<keyword evidence="1" id="KW-0711">Selenium</keyword>
<protein>
    <submittedName>
        <fullName evidence="3">tRNA 2-selenouridine synthase</fullName>
    </submittedName>
</protein>
<evidence type="ECO:0000313" key="4">
    <source>
        <dbReference type="Proteomes" id="UP000293562"/>
    </source>
</evidence>
<dbReference type="InterPro" id="IPR016130">
    <property type="entry name" value="Tyr_Pase_AS"/>
</dbReference>
<dbReference type="InterPro" id="IPR001763">
    <property type="entry name" value="Rhodanese-like_dom"/>
</dbReference>
<dbReference type="NCBIfam" id="NF008750">
    <property type="entry name" value="PRK11784.1-2"/>
    <property type="match status" value="1"/>
</dbReference>
<dbReference type="PROSITE" id="PS00383">
    <property type="entry name" value="TYR_PHOSPHATASE_1"/>
    <property type="match status" value="1"/>
</dbReference>
<dbReference type="Pfam" id="PF26341">
    <property type="entry name" value="AAA_SelU"/>
    <property type="match status" value="1"/>
</dbReference>
<dbReference type="AlphaFoldDB" id="A0A4Q7VMM1"/>
<dbReference type="PANTHER" id="PTHR30401:SF0">
    <property type="entry name" value="TRNA 2-SELENOURIDINE SYNTHASE"/>
    <property type="match status" value="1"/>
</dbReference>
<dbReference type="EMBL" id="SHKN01000001">
    <property type="protein sequence ID" value="RZT97397.1"/>
    <property type="molecule type" value="Genomic_DNA"/>
</dbReference>
<dbReference type="InterPro" id="IPR058840">
    <property type="entry name" value="AAA_SelU"/>
</dbReference>
<evidence type="ECO:0000313" key="3">
    <source>
        <dbReference type="EMBL" id="RZT97397.1"/>
    </source>
</evidence>
<dbReference type="GO" id="GO:0004792">
    <property type="term" value="F:thiosulfate-cyanide sulfurtransferase activity"/>
    <property type="evidence" value="ECO:0007669"/>
    <property type="project" value="InterPro"/>
</dbReference>
<dbReference type="InterPro" id="IPR036873">
    <property type="entry name" value="Rhodanese-like_dom_sf"/>
</dbReference>
<dbReference type="SUPFAM" id="SSF52821">
    <property type="entry name" value="Rhodanese/Cell cycle control phosphatase"/>
    <property type="match status" value="1"/>
</dbReference>
<dbReference type="InterPro" id="IPR017582">
    <property type="entry name" value="SelU"/>
</dbReference>
<dbReference type="SUPFAM" id="SSF52540">
    <property type="entry name" value="P-loop containing nucleoside triphosphate hydrolases"/>
    <property type="match status" value="1"/>
</dbReference>
<reference evidence="3 4" key="1">
    <citation type="submission" date="2019-02" db="EMBL/GenBank/DDBJ databases">
        <title>Genomic Encyclopedia of Type Strains, Phase IV (KMG-IV): sequencing the most valuable type-strain genomes for metagenomic binning, comparative biology and taxonomic classification.</title>
        <authorList>
            <person name="Goeker M."/>
        </authorList>
    </citation>
    <scope>NUCLEOTIDE SEQUENCE [LARGE SCALE GENOMIC DNA]</scope>
    <source>
        <strain evidence="3 4">DSM 28825</strain>
    </source>
</reference>
<dbReference type="CDD" id="cd01520">
    <property type="entry name" value="RHOD_YbbB"/>
    <property type="match status" value="1"/>
</dbReference>
<evidence type="ECO:0000259" key="2">
    <source>
        <dbReference type="PROSITE" id="PS50206"/>
    </source>
</evidence>
<feature type="domain" description="Rhodanese" evidence="2">
    <location>
        <begin position="23"/>
        <end position="144"/>
    </location>
</feature>
<dbReference type="InterPro" id="IPR027417">
    <property type="entry name" value="P-loop_NTPase"/>
</dbReference>
<dbReference type="NCBIfam" id="TIGR03167">
    <property type="entry name" value="tRNA_sel_U_synt"/>
    <property type="match status" value="1"/>
</dbReference>
<dbReference type="Proteomes" id="UP000293562">
    <property type="component" value="Unassembled WGS sequence"/>
</dbReference>
<accession>A0A4Q7VMM1</accession>